<keyword evidence="4 8" id="KW-0812">Transmembrane</keyword>
<accession>A0A7K0D032</accession>
<evidence type="ECO:0000313" key="9">
    <source>
        <dbReference type="EMBL" id="MQY19097.1"/>
    </source>
</evidence>
<evidence type="ECO:0000256" key="1">
    <source>
        <dbReference type="ARBA" id="ARBA00004651"/>
    </source>
</evidence>
<dbReference type="OrthoDB" id="346004at2"/>
<sequence length="179" mass="18127">MTTTTSAEAATEAPALTSAHDTSRPGSDIGLLILRIGFGALLVVHGAQKLFGWFGGYGLAATAKGFGSMGYNPGRFFATLAGLSEITGGVLLVLGLLTPLAAAIALGTMINAVHADWAHGFDGYQLPLVYAVAVAALAFTGPGRISLDHGRPWQRAGAVWGLGAIVLAVVAALITLAVS</sequence>
<evidence type="ECO:0000256" key="5">
    <source>
        <dbReference type="ARBA" id="ARBA00022989"/>
    </source>
</evidence>
<reference evidence="9 10" key="1">
    <citation type="submission" date="2019-10" db="EMBL/GenBank/DDBJ databases">
        <title>Nocardia macrotermitis sp. nov. and Nocardia aurantia sp. nov., isolated from the gut of fungus growing-termite Macrotermes natalensis.</title>
        <authorList>
            <person name="Benndorf R."/>
            <person name="Schwitalla J."/>
            <person name="Martin K."/>
            <person name="De Beer W."/>
            <person name="Kaster A.-K."/>
            <person name="Vollmers J."/>
            <person name="Poulsen M."/>
            <person name="Beemelmanns C."/>
        </authorList>
    </citation>
    <scope>NUCLEOTIDE SEQUENCE [LARGE SCALE GENOMIC DNA]</scope>
    <source>
        <strain evidence="9 10">RB20</strain>
    </source>
</reference>
<gene>
    <name evidence="9" type="ORF">NRB20_21810</name>
</gene>
<evidence type="ECO:0000256" key="4">
    <source>
        <dbReference type="ARBA" id="ARBA00022692"/>
    </source>
</evidence>
<evidence type="ECO:0000256" key="8">
    <source>
        <dbReference type="SAM" id="Phobius"/>
    </source>
</evidence>
<feature type="compositionally biased region" description="Low complexity" evidence="7">
    <location>
        <begin position="1"/>
        <end position="19"/>
    </location>
</feature>
<feature type="region of interest" description="Disordered" evidence="7">
    <location>
        <begin position="1"/>
        <end position="22"/>
    </location>
</feature>
<evidence type="ECO:0000256" key="3">
    <source>
        <dbReference type="ARBA" id="ARBA00022475"/>
    </source>
</evidence>
<dbReference type="AlphaFoldDB" id="A0A7K0D032"/>
<evidence type="ECO:0000256" key="2">
    <source>
        <dbReference type="ARBA" id="ARBA00006679"/>
    </source>
</evidence>
<name>A0A7K0D032_9NOCA</name>
<dbReference type="Proteomes" id="UP000438448">
    <property type="component" value="Unassembled WGS sequence"/>
</dbReference>
<dbReference type="EMBL" id="WEGK01000004">
    <property type="protein sequence ID" value="MQY19097.1"/>
    <property type="molecule type" value="Genomic_DNA"/>
</dbReference>
<dbReference type="InterPro" id="IPR051907">
    <property type="entry name" value="DoxX-like_oxidoreductase"/>
</dbReference>
<protein>
    <recommendedName>
        <fullName evidence="11">DoxX family protein</fullName>
    </recommendedName>
</protein>
<comment type="caution">
    <text evidence="9">The sequence shown here is derived from an EMBL/GenBank/DDBJ whole genome shotgun (WGS) entry which is preliminary data.</text>
</comment>
<dbReference type="RefSeq" id="WP_153409947.1">
    <property type="nucleotide sequence ID" value="NZ_WEGK01000004.1"/>
</dbReference>
<evidence type="ECO:0008006" key="11">
    <source>
        <dbReference type="Google" id="ProtNLM"/>
    </source>
</evidence>
<dbReference type="PANTHER" id="PTHR33452">
    <property type="entry name" value="OXIDOREDUCTASE CATD-RELATED"/>
    <property type="match status" value="1"/>
</dbReference>
<dbReference type="GO" id="GO:0005886">
    <property type="term" value="C:plasma membrane"/>
    <property type="evidence" value="ECO:0007669"/>
    <property type="project" value="UniProtKB-SubCell"/>
</dbReference>
<keyword evidence="6 8" id="KW-0472">Membrane</keyword>
<comment type="subcellular location">
    <subcellularLocation>
        <location evidence="1">Cell membrane</location>
        <topology evidence="1">Multi-pass membrane protein</topology>
    </subcellularLocation>
</comment>
<comment type="similarity">
    <text evidence="2">Belongs to the DoxX family.</text>
</comment>
<feature type="transmembrane region" description="Helical" evidence="8">
    <location>
        <begin position="124"/>
        <end position="145"/>
    </location>
</feature>
<dbReference type="PANTHER" id="PTHR33452:SF1">
    <property type="entry name" value="INNER MEMBRANE PROTEIN YPHA-RELATED"/>
    <property type="match status" value="1"/>
</dbReference>
<dbReference type="InterPro" id="IPR032808">
    <property type="entry name" value="DoxX"/>
</dbReference>
<keyword evidence="3" id="KW-1003">Cell membrane</keyword>
<keyword evidence="5 8" id="KW-1133">Transmembrane helix</keyword>
<evidence type="ECO:0000313" key="10">
    <source>
        <dbReference type="Proteomes" id="UP000438448"/>
    </source>
</evidence>
<evidence type="ECO:0000256" key="7">
    <source>
        <dbReference type="SAM" id="MobiDB-lite"/>
    </source>
</evidence>
<proteinExistence type="inferred from homology"/>
<feature type="transmembrane region" description="Helical" evidence="8">
    <location>
        <begin position="90"/>
        <end position="112"/>
    </location>
</feature>
<evidence type="ECO:0000256" key="6">
    <source>
        <dbReference type="ARBA" id="ARBA00023136"/>
    </source>
</evidence>
<keyword evidence="10" id="KW-1185">Reference proteome</keyword>
<dbReference type="Pfam" id="PF07681">
    <property type="entry name" value="DoxX"/>
    <property type="match status" value="1"/>
</dbReference>
<organism evidence="9 10">
    <name type="scientific">Nocardia macrotermitis</name>
    <dbReference type="NCBI Taxonomy" id="2585198"/>
    <lineage>
        <taxon>Bacteria</taxon>
        <taxon>Bacillati</taxon>
        <taxon>Actinomycetota</taxon>
        <taxon>Actinomycetes</taxon>
        <taxon>Mycobacteriales</taxon>
        <taxon>Nocardiaceae</taxon>
        <taxon>Nocardia</taxon>
    </lineage>
</organism>
<feature type="transmembrane region" description="Helical" evidence="8">
    <location>
        <begin position="157"/>
        <end position="178"/>
    </location>
</feature>